<evidence type="ECO:0000313" key="2">
    <source>
        <dbReference type="Proteomes" id="UP001595526"/>
    </source>
</evidence>
<name>A0ABV7JKY3_9SPHI</name>
<gene>
    <name evidence="1" type="ORF">ACFOET_14100</name>
</gene>
<dbReference type="Gene3D" id="3.40.50.1820">
    <property type="entry name" value="alpha/beta hydrolase"/>
    <property type="match status" value="1"/>
</dbReference>
<comment type="caution">
    <text evidence="1">The sequence shown here is derived from an EMBL/GenBank/DDBJ whole genome shotgun (WGS) entry which is preliminary data.</text>
</comment>
<dbReference type="Pfam" id="PF10142">
    <property type="entry name" value="PhoPQ_related"/>
    <property type="match status" value="1"/>
</dbReference>
<dbReference type="InterPro" id="IPR029058">
    <property type="entry name" value="AB_hydrolase_fold"/>
</dbReference>
<organism evidence="1 2">
    <name type="scientific">Parapedobacter deserti</name>
    <dbReference type="NCBI Taxonomy" id="1912957"/>
    <lineage>
        <taxon>Bacteria</taxon>
        <taxon>Pseudomonadati</taxon>
        <taxon>Bacteroidota</taxon>
        <taxon>Sphingobacteriia</taxon>
        <taxon>Sphingobacteriales</taxon>
        <taxon>Sphingobacteriaceae</taxon>
        <taxon>Parapedobacter</taxon>
    </lineage>
</organism>
<keyword evidence="2" id="KW-1185">Reference proteome</keyword>
<dbReference type="PANTHER" id="PTHR31497">
    <property type="entry name" value="AUTOCRINE PROLIFERATION REPRESSOR PROTEIN A"/>
    <property type="match status" value="1"/>
</dbReference>
<dbReference type="PIRSF" id="PIRSF014728">
    <property type="entry name" value="PqaA"/>
    <property type="match status" value="1"/>
</dbReference>
<proteinExistence type="predicted"/>
<reference evidence="2" key="1">
    <citation type="journal article" date="2019" name="Int. J. Syst. Evol. Microbiol.">
        <title>The Global Catalogue of Microorganisms (GCM) 10K type strain sequencing project: providing services to taxonomists for standard genome sequencing and annotation.</title>
        <authorList>
            <consortium name="The Broad Institute Genomics Platform"/>
            <consortium name="The Broad Institute Genome Sequencing Center for Infectious Disease"/>
            <person name="Wu L."/>
            <person name="Ma J."/>
        </authorList>
    </citation>
    <scope>NUCLEOTIDE SEQUENCE [LARGE SCALE GENOMIC DNA]</scope>
    <source>
        <strain evidence="2">KCTC 52416</strain>
    </source>
</reference>
<accession>A0ABV7JKY3</accession>
<protein>
    <submittedName>
        <fullName evidence="1">PhoPQ-activated pathogenicity-related family protein</fullName>
    </submittedName>
</protein>
<dbReference type="EMBL" id="JBHRTA010000038">
    <property type="protein sequence ID" value="MFC3198750.1"/>
    <property type="molecule type" value="Genomic_DNA"/>
</dbReference>
<dbReference type="InterPro" id="IPR009199">
    <property type="entry name" value="PhoPQ-act_pathogen-rel_PqaA"/>
</dbReference>
<dbReference type="SUPFAM" id="SSF53474">
    <property type="entry name" value="alpha/beta-Hydrolases"/>
    <property type="match status" value="1"/>
</dbReference>
<sequence>MTRTYRNNQPIRMVALAAILSFSITNIFAQSFITPATALQRYVDKPDLTFRWEVKDSVLNPSETVYQLLLVSQTWKDTVWTHQLSVVVPKHLEHSGALLFITGGSVRDGLPRWNDNPEDRQLAAMRMIATSNRAVVAILRQTPNQPLYGGRTEDELISMTLHRYKQDKDYEWPLLFPMAKSAVRAMDAVQAFTAGRLTAPVDRFIISGFSKRGWTTWLTAAADGRVVAIAPMVIDVLNMPVSLQYQIETWGDYSVQIQDYVRLGIPQSATTPDGQEITTMVDPYAYRKSLTMPKMLFMGTNDPYWVVDNVKNYLDSIPGENRLHYVPNAGHDLGDGQQAMKALSAFVGTTLGNLPYPETDWTLKARRRKVKLRVAATPEQLTDVVLWTATSADKDFREEHWTSTPLGIQGKPTIKLNLPVPSEGYQAYYVDLKYQSPVGGEYTQSTRVFVFGPNGVL</sequence>
<dbReference type="Proteomes" id="UP001595526">
    <property type="component" value="Unassembled WGS sequence"/>
</dbReference>
<dbReference type="PANTHER" id="PTHR31497:SF0">
    <property type="entry name" value="AUTOCRINE PROLIFERATION REPRESSOR PROTEIN A"/>
    <property type="match status" value="1"/>
</dbReference>
<evidence type="ECO:0000313" key="1">
    <source>
        <dbReference type="EMBL" id="MFC3198750.1"/>
    </source>
</evidence>
<dbReference type="RefSeq" id="WP_379023706.1">
    <property type="nucleotide sequence ID" value="NZ_JBHRTA010000038.1"/>
</dbReference>